<proteinExistence type="predicted"/>
<organism evidence="1 2">
    <name type="scientific">Campylobacter rectus</name>
    <name type="common">Wolinella recta</name>
    <dbReference type="NCBI Taxonomy" id="203"/>
    <lineage>
        <taxon>Bacteria</taxon>
        <taxon>Pseudomonadati</taxon>
        <taxon>Campylobacterota</taxon>
        <taxon>Epsilonproteobacteria</taxon>
        <taxon>Campylobacterales</taxon>
        <taxon>Campylobacteraceae</taxon>
        <taxon>Campylobacter</taxon>
    </lineage>
</organism>
<dbReference type="InterPro" id="IPR036909">
    <property type="entry name" value="Cyt_c-like_dom_sf"/>
</dbReference>
<dbReference type="KEGG" id="crx:CRECT_1262"/>
<protein>
    <submittedName>
        <fullName evidence="1">Molybdopterin-containing oxidoreductase II, DMSO/TMAO/BSO reductase family, monoheme c-type cytochrome</fullName>
    </submittedName>
</protein>
<dbReference type="SUPFAM" id="SSF46626">
    <property type="entry name" value="Cytochrome c"/>
    <property type="match status" value="1"/>
</dbReference>
<dbReference type="AlphaFoldDB" id="A0A6G5QMM0"/>
<dbReference type="RefSeq" id="WP_002945877.1">
    <property type="nucleotide sequence ID" value="NZ_CP012543.1"/>
</dbReference>
<sequence length="192" mass="21281">MKKVLLSATIACSLFASGDVYSDVVKPLFLDATSNKSIGRLLPTNAVKITEEGSDRVKVVICGYKNPAVDNVIYYSDSQRVIAAAFAKTAKIDYKMIEKGKDGKWDKVEVVAYTPKGEFVNEVSSMFARADQMYKDNCGICHTAHATDHYKANQWPNLVKSMLSRTAIDKKDEWLITQYLQKHSSDVSAGAK</sequence>
<evidence type="ECO:0000313" key="2">
    <source>
        <dbReference type="Proteomes" id="UP000502377"/>
    </source>
</evidence>
<dbReference type="Proteomes" id="UP000502377">
    <property type="component" value="Chromosome"/>
</dbReference>
<accession>A0A6G5QMM0</accession>
<reference evidence="1 2" key="1">
    <citation type="submission" date="2016-07" db="EMBL/GenBank/DDBJ databases">
        <title>Comparative genomics of the Campylobacter concisus group.</title>
        <authorList>
            <person name="Miller W.G."/>
            <person name="Yee E."/>
            <person name="Chapman M.H."/>
            <person name="Huynh S."/>
            <person name="Bono J.L."/>
            <person name="On S.L.W."/>
            <person name="StLeger J."/>
            <person name="Foster G."/>
            <person name="Parker C.T."/>
        </authorList>
    </citation>
    <scope>NUCLEOTIDE SEQUENCE [LARGE SCALE GENOMIC DNA]</scope>
    <source>
        <strain evidence="1 2">ATCC 33238</strain>
    </source>
</reference>
<gene>
    <name evidence="1" type="ORF">CRECT_1262</name>
</gene>
<dbReference type="EMBL" id="CP012543">
    <property type="protein sequence ID" value="QCD46920.1"/>
    <property type="molecule type" value="Genomic_DNA"/>
</dbReference>
<dbReference type="GO" id="GO:0009055">
    <property type="term" value="F:electron transfer activity"/>
    <property type="evidence" value="ECO:0007669"/>
    <property type="project" value="InterPro"/>
</dbReference>
<name>A0A6G5QMM0_CAMRE</name>
<dbReference type="GO" id="GO:0020037">
    <property type="term" value="F:heme binding"/>
    <property type="evidence" value="ECO:0007669"/>
    <property type="project" value="InterPro"/>
</dbReference>
<dbReference type="Gene3D" id="1.10.760.10">
    <property type="entry name" value="Cytochrome c-like domain"/>
    <property type="match status" value="1"/>
</dbReference>
<evidence type="ECO:0000313" key="1">
    <source>
        <dbReference type="EMBL" id="QCD46920.1"/>
    </source>
</evidence>